<dbReference type="EMBL" id="MAMP01000024">
    <property type="protein sequence ID" value="OES43895.1"/>
    <property type="molecule type" value="Genomic_DNA"/>
</dbReference>
<gene>
    <name evidence="1" type="ORF">BA724_12450</name>
</gene>
<protein>
    <submittedName>
        <fullName evidence="1">Uncharacterized protein</fullName>
    </submittedName>
</protein>
<reference evidence="1 2" key="1">
    <citation type="submission" date="2016-06" db="EMBL/GenBank/DDBJ databases">
        <title>Domibacillus iocasae genome sequencing.</title>
        <authorList>
            <person name="Verma A."/>
            <person name="Pal Y."/>
            <person name="Ojha A.K."/>
            <person name="Krishnamurthi S."/>
        </authorList>
    </citation>
    <scope>NUCLEOTIDE SEQUENCE [LARGE SCALE GENOMIC DNA]</scope>
    <source>
        <strain evidence="1 2">DSM 29979</strain>
    </source>
</reference>
<keyword evidence="2" id="KW-1185">Reference proteome</keyword>
<proteinExistence type="predicted"/>
<dbReference type="AlphaFoldDB" id="A0A1E7DLL3"/>
<name>A0A1E7DLL3_9BACI</name>
<accession>A0A1E7DLL3</accession>
<evidence type="ECO:0000313" key="1">
    <source>
        <dbReference type="EMBL" id="OES43895.1"/>
    </source>
</evidence>
<sequence length="64" mass="7407">MKTSNLTYLQSIRYHVVDRLAKSKCALCKIKGEPLFQVNQKNRKRSVCSKCAVYAEARIFRKNA</sequence>
<comment type="caution">
    <text evidence="1">The sequence shown here is derived from an EMBL/GenBank/DDBJ whole genome shotgun (WGS) entry which is preliminary data.</text>
</comment>
<dbReference type="Proteomes" id="UP000095658">
    <property type="component" value="Unassembled WGS sequence"/>
</dbReference>
<evidence type="ECO:0000313" key="2">
    <source>
        <dbReference type="Proteomes" id="UP000095658"/>
    </source>
</evidence>
<organism evidence="1 2">
    <name type="scientific">Domibacillus iocasae</name>
    <dbReference type="NCBI Taxonomy" id="1714016"/>
    <lineage>
        <taxon>Bacteria</taxon>
        <taxon>Bacillati</taxon>
        <taxon>Bacillota</taxon>
        <taxon>Bacilli</taxon>
        <taxon>Bacillales</taxon>
        <taxon>Bacillaceae</taxon>
        <taxon>Domibacillus</taxon>
    </lineage>
</organism>